<dbReference type="OrthoDB" id="5638018at2"/>
<name>A0A4R4MRC9_9ACTN</name>
<dbReference type="Pfam" id="PF06108">
    <property type="entry name" value="DUF952"/>
    <property type="match status" value="1"/>
</dbReference>
<dbReference type="RefSeq" id="WP_132341179.1">
    <property type="nucleotide sequence ID" value="NZ_SMJZ01000285.1"/>
</dbReference>
<dbReference type="SUPFAM" id="SSF56399">
    <property type="entry name" value="ADP-ribosylation"/>
    <property type="match status" value="1"/>
</dbReference>
<gene>
    <name evidence="1" type="ORF">E1267_40750</name>
</gene>
<accession>A0A4R4MRC9</accession>
<evidence type="ECO:0000313" key="1">
    <source>
        <dbReference type="EMBL" id="TDB96646.1"/>
    </source>
</evidence>
<dbReference type="EMBL" id="SMJZ01000285">
    <property type="protein sequence ID" value="TDB96646.1"/>
    <property type="molecule type" value="Genomic_DNA"/>
</dbReference>
<dbReference type="Gene3D" id="3.20.170.20">
    <property type="entry name" value="Protein of unknown function DUF952"/>
    <property type="match status" value="1"/>
</dbReference>
<dbReference type="Proteomes" id="UP000295157">
    <property type="component" value="Unassembled WGS sequence"/>
</dbReference>
<comment type="caution">
    <text evidence="1">The sequence shown here is derived from an EMBL/GenBank/DDBJ whole genome shotgun (WGS) entry which is preliminary data.</text>
</comment>
<organism evidence="1 2">
    <name type="scientific">Nonomuraea longispora</name>
    <dbReference type="NCBI Taxonomy" id="1848320"/>
    <lineage>
        <taxon>Bacteria</taxon>
        <taxon>Bacillati</taxon>
        <taxon>Actinomycetota</taxon>
        <taxon>Actinomycetes</taxon>
        <taxon>Streptosporangiales</taxon>
        <taxon>Streptosporangiaceae</taxon>
        <taxon>Nonomuraea</taxon>
    </lineage>
</organism>
<sequence>MGVVTIHHLALRADWDGALQAGEYRVSTLGRTLDEVGFIHCSRDMAQLRGVHAAFYTAVAEPLLVLDIAPAGLDVRVEDGFPHLYGPLPLSAVTAVRPFTP</sequence>
<dbReference type="InterPro" id="IPR009297">
    <property type="entry name" value="DUF952"/>
</dbReference>
<protein>
    <submittedName>
        <fullName evidence="1">DUF952 domain-containing protein</fullName>
    </submittedName>
</protein>
<reference evidence="1 2" key="1">
    <citation type="submission" date="2019-02" db="EMBL/GenBank/DDBJ databases">
        <title>Draft genome sequences of novel Actinobacteria.</title>
        <authorList>
            <person name="Sahin N."/>
            <person name="Ay H."/>
            <person name="Saygin H."/>
        </authorList>
    </citation>
    <scope>NUCLEOTIDE SEQUENCE [LARGE SCALE GENOMIC DNA]</scope>
    <source>
        <strain evidence="1 2">KC201</strain>
    </source>
</reference>
<evidence type="ECO:0000313" key="2">
    <source>
        <dbReference type="Proteomes" id="UP000295157"/>
    </source>
</evidence>
<keyword evidence="2" id="KW-1185">Reference proteome</keyword>
<proteinExistence type="predicted"/>
<dbReference type="AlphaFoldDB" id="A0A4R4MRC9"/>